<dbReference type="PROSITE" id="PS00012">
    <property type="entry name" value="PHOSPHOPANTETHEINE"/>
    <property type="match status" value="1"/>
</dbReference>
<gene>
    <name evidence="6" type="ORF">WKI68_11940</name>
</gene>
<keyword evidence="3" id="KW-0808">Transferase</keyword>
<name>A0ABU8U282_9ACTN</name>
<dbReference type="PROSITE" id="PS50075">
    <property type="entry name" value="CARRIER"/>
    <property type="match status" value="1"/>
</dbReference>
<evidence type="ECO:0000313" key="7">
    <source>
        <dbReference type="Proteomes" id="UP001382904"/>
    </source>
</evidence>
<feature type="domain" description="Carrier" evidence="5">
    <location>
        <begin position="103"/>
        <end position="178"/>
    </location>
</feature>
<evidence type="ECO:0000259" key="5">
    <source>
        <dbReference type="PROSITE" id="PS50075"/>
    </source>
</evidence>
<evidence type="ECO:0000256" key="1">
    <source>
        <dbReference type="ARBA" id="ARBA00022450"/>
    </source>
</evidence>
<keyword evidence="4" id="KW-0511">Multifunctional enzyme</keyword>
<keyword evidence="7" id="KW-1185">Reference proteome</keyword>
<dbReference type="Pfam" id="PF00550">
    <property type="entry name" value="PP-binding"/>
    <property type="match status" value="1"/>
</dbReference>
<proteinExistence type="predicted"/>
<dbReference type="InterPro" id="IPR020806">
    <property type="entry name" value="PKS_PP-bd"/>
</dbReference>
<dbReference type="InterPro" id="IPR036736">
    <property type="entry name" value="ACP-like_sf"/>
</dbReference>
<dbReference type="Proteomes" id="UP001382904">
    <property type="component" value="Unassembled WGS sequence"/>
</dbReference>
<evidence type="ECO:0000256" key="4">
    <source>
        <dbReference type="ARBA" id="ARBA00023268"/>
    </source>
</evidence>
<dbReference type="InterPro" id="IPR009081">
    <property type="entry name" value="PP-bd_ACP"/>
</dbReference>
<dbReference type="InterPro" id="IPR006162">
    <property type="entry name" value="Ppantetheine_attach_site"/>
</dbReference>
<evidence type="ECO:0000313" key="6">
    <source>
        <dbReference type="EMBL" id="MEJ8641984.1"/>
    </source>
</evidence>
<keyword evidence="2" id="KW-0597">Phosphoprotein</keyword>
<sequence>MVDETVDAQLRRMGLATMDPDVAIGALQKALDHGESHLVVADIDWSAFAPVYALARPRPLLAELPEAALALGGDAADTGAPDDGAGSPLAGRLAEVTPAERERLLLDLVRTQVAAVLGHDGPSDVDPGRAFKALGFDSVGAVDLRNRLNAATGLRLPATAVFDYATPRALAEHLGHRLGGGQDLGAGSAVPVLSVLERLEALVAGLSREEIESTRMTSRLQGLVGGLHQTLAGTAVPERLEGATAEDVFALIDQEWGVE</sequence>
<protein>
    <submittedName>
        <fullName evidence="6">Phosphopantetheine-binding protein</fullName>
    </submittedName>
</protein>
<dbReference type="PANTHER" id="PTHR43775:SF51">
    <property type="entry name" value="INACTIVE PHENOLPHTHIOCEROL SYNTHESIS POLYKETIDE SYNTHASE TYPE I PKS1-RELATED"/>
    <property type="match status" value="1"/>
</dbReference>
<dbReference type="SMART" id="SM00823">
    <property type="entry name" value="PKS_PP"/>
    <property type="match status" value="1"/>
</dbReference>
<dbReference type="PANTHER" id="PTHR43775">
    <property type="entry name" value="FATTY ACID SYNTHASE"/>
    <property type="match status" value="1"/>
</dbReference>
<dbReference type="EMBL" id="JBBKAM010000002">
    <property type="protein sequence ID" value="MEJ8641984.1"/>
    <property type="molecule type" value="Genomic_DNA"/>
</dbReference>
<comment type="caution">
    <text evidence="6">The sequence shown here is derived from an EMBL/GenBank/DDBJ whole genome shotgun (WGS) entry which is preliminary data.</text>
</comment>
<evidence type="ECO:0000256" key="2">
    <source>
        <dbReference type="ARBA" id="ARBA00022553"/>
    </source>
</evidence>
<keyword evidence="1" id="KW-0596">Phosphopantetheine</keyword>
<evidence type="ECO:0000256" key="3">
    <source>
        <dbReference type="ARBA" id="ARBA00022679"/>
    </source>
</evidence>
<dbReference type="SMART" id="SM01294">
    <property type="entry name" value="PKS_PP_betabranch"/>
    <property type="match status" value="1"/>
</dbReference>
<organism evidence="6 7">
    <name type="scientific">Streptomyces caledonius</name>
    <dbReference type="NCBI Taxonomy" id="3134107"/>
    <lineage>
        <taxon>Bacteria</taxon>
        <taxon>Bacillati</taxon>
        <taxon>Actinomycetota</taxon>
        <taxon>Actinomycetes</taxon>
        <taxon>Kitasatosporales</taxon>
        <taxon>Streptomycetaceae</taxon>
        <taxon>Streptomyces</taxon>
    </lineage>
</organism>
<dbReference type="InterPro" id="IPR050091">
    <property type="entry name" value="PKS_NRPS_Biosynth_Enz"/>
</dbReference>
<reference evidence="6 7" key="1">
    <citation type="submission" date="2024-03" db="EMBL/GenBank/DDBJ databases">
        <title>Novel Streptomyces species of biotechnological and ecological value are a feature of Machair soil.</title>
        <authorList>
            <person name="Prole J.R."/>
            <person name="Goodfellow M."/>
            <person name="Allenby N."/>
            <person name="Ward A.C."/>
        </authorList>
    </citation>
    <scope>NUCLEOTIDE SEQUENCE [LARGE SCALE GENOMIC DNA]</scope>
    <source>
        <strain evidence="6 7">MS1.HAVA.3</strain>
    </source>
</reference>
<accession>A0ABU8U282</accession>
<dbReference type="Gene3D" id="1.10.1200.10">
    <property type="entry name" value="ACP-like"/>
    <property type="match status" value="1"/>
</dbReference>
<dbReference type="SUPFAM" id="SSF47336">
    <property type="entry name" value="ACP-like"/>
    <property type="match status" value="1"/>
</dbReference>
<dbReference type="Gene3D" id="3.40.50.720">
    <property type="entry name" value="NAD(P)-binding Rossmann-like Domain"/>
    <property type="match status" value="1"/>
</dbReference>